<protein>
    <recommendedName>
        <fullName evidence="3">Lipoprotein</fullName>
    </recommendedName>
</protein>
<name>A0ABY8V8S9_9FLAO</name>
<keyword evidence="2" id="KW-1185">Reference proteome</keyword>
<dbReference type="EMBL" id="CP106831">
    <property type="protein sequence ID" value="WIH97155.1"/>
    <property type="molecule type" value="Genomic_DNA"/>
</dbReference>
<evidence type="ECO:0000313" key="2">
    <source>
        <dbReference type="Proteomes" id="UP001223501"/>
    </source>
</evidence>
<reference evidence="1 2" key="1">
    <citation type="submission" date="2022-09" db="EMBL/GenBank/DDBJ databases">
        <title>Whole genome sequencing analysis of tet(X)-positive Empedobacter falsenii YWS9-3.</title>
        <authorList>
            <person name="Chen C."/>
            <person name="Lv Y.-L."/>
        </authorList>
    </citation>
    <scope>NUCLEOTIDE SEQUENCE [LARGE SCALE GENOMIC DNA]</scope>
    <source>
        <strain evidence="1 2">YWS9-3_T</strain>
    </source>
</reference>
<gene>
    <name evidence="1" type="ORF">OBA43_13090</name>
</gene>
<evidence type="ECO:0008006" key="3">
    <source>
        <dbReference type="Google" id="ProtNLM"/>
    </source>
</evidence>
<proteinExistence type="predicted"/>
<evidence type="ECO:0000313" key="1">
    <source>
        <dbReference type="EMBL" id="WIH97155.1"/>
    </source>
</evidence>
<dbReference type="PROSITE" id="PS51257">
    <property type="entry name" value="PROKAR_LIPOPROTEIN"/>
    <property type="match status" value="1"/>
</dbReference>
<sequence>MNKVIVTSFIAIIFLIACNNQTQEKDKTTSMEEAKDVKNSTPQKSINDFVGTYLSGQKEGRNDWVEVKIEDLKNQDSCKITVDSKDRNGKKGCTFDKTGILKNDTLFIQTTDWKKPVTIIITRKDTKISIDAIEKEDGDRYVLNYYCNGGGSLIGDYTKQ</sequence>
<dbReference type="RefSeq" id="WP_284583407.1">
    <property type="nucleotide sequence ID" value="NZ_CP106831.1"/>
</dbReference>
<organism evidence="1 2">
    <name type="scientific">Empedobacter falsenii</name>
    <dbReference type="NCBI Taxonomy" id="343874"/>
    <lineage>
        <taxon>Bacteria</taxon>
        <taxon>Pseudomonadati</taxon>
        <taxon>Bacteroidota</taxon>
        <taxon>Flavobacteriia</taxon>
        <taxon>Flavobacteriales</taxon>
        <taxon>Weeksellaceae</taxon>
        <taxon>Empedobacter</taxon>
    </lineage>
</organism>
<accession>A0ABY8V8S9</accession>
<dbReference type="Proteomes" id="UP001223501">
    <property type="component" value="Chromosome"/>
</dbReference>